<keyword evidence="4" id="KW-1185">Reference proteome</keyword>
<comment type="caution">
    <text evidence="1">The sequence shown here is derived from an EMBL/GenBank/DDBJ whole genome shotgun (WGS) entry which is preliminary data.</text>
</comment>
<proteinExistence type="predicted"/>
<dbReference type="EMBL" id="MTKT01001810">
    <property type="protein sequence ID" value="OWM83925.1"/>
    <property type="molecule type" value="Genomic_DNA"/>
</dbReference>
<sequence>MDFVTPVANGIFSLYDAVASRISLVVGSDKRVRLLVTVLGELRDVKDDLRRRIKKADLQRLTCMSQVRRWIQRLQVIEAEASSIIEDLTEKRSCFWCCTAKCKSIYKRSMRLPKKIQEVDGLKKRGSF</sequence>
<evidence type="ECO:0000313" key="3">
    <source>
        <dbReference type="Proteomes" id="UP000197138"/>
    </source>
</evidence>
<evidence type="ECO:0000313" key="4">
    <source>
        <dbReference type="Proteomes" id="UP000233551"/>
    </source>
</evidence>
<reference evidence="2 4" key="3">
    <citation type="submission" date="2017-11" db="EMBL/GenBank/DDBJ databases">
        <title>De-novo sequencing of pomegranate (Punica granatum L.) genome.</title>
        <authorList>
            <person name="Akparov Z."/>
            <person name="Amiraslanov A."/>
            <person name="Hajiyeva S."/>
            <person name="Abbasov M."/>
            <person name="Kaur K."/>
            <person name="Hamwieh A."/>
            <person name="Solovyev V."/>
            <person name="Salamov A."/>
            <person name="Braich B."/>
            <person name="Kosarev P."/>
            <person name="Mahmoud A."/>
            <person name="Hajiyev E."/>
            <person name="Babayeva S."/>
            <person name="Izzatullayeva V."/>
            <person name="Mammadov A."/>
            <person name="Mammadov A."/>
            <person name="Sharifova S."/>
            <person name="Ojaghi J."/>
            <person name="Eynullazada K."/>
            <person name="Bayramov B."/>
            <person name="Abdulazimova A."/>
            <person name="Shahmuradov I."/>
        </authorList>
    </citation>
    <scope>NUCLEOTIDE SEQUENCE [LARGE SCALE GENOMIC DNA]</scope>
    <source>
        <strain evidence="2">AG2017</strain>
        <strain evidence="4">cv. AG2017</strain>
        <tissue evidence="2">Leaf</tissue>
    </source>
</reference>
<dbReference type="Proteomes" id="UP000233551">
    <property type="component" value="Unassembled WGS sequence"/>
</dbReference>
<protein>
    <submittedName>
        <fullName evidence="1">Uncharacterized protein</fullName>
    </submittedName>
</protein>
<dbReference type="AlphaFoldDB" id="A0A218XFC8"/>
<dbReference type="EMBL" id="PGOL01001845">
    <property type="protein sequence ID" value="PKI53633.1"/>
    <property type="molecule type" value="Genomic_DNA"/>
</dbReference>
<organism evidence="1 3">
    <name type="scientific">Punica granatum</name>
    <name type="common">Pomegranate</name>
    <dbReference type="NCBI Taxonomy" id="22663"/>
    <lineage>
        <taxon>Eukaryota</taxon>
        <taxon>Viridiplantae</taxon>
        <taxon>Streptophyta</taxon>
        <taxon>Embryophyta</taxon>
        <taxon>Tracheophyta</taxon>
        <taxon>Spermatophyta</taxon>
        <taxon>Magnoliopsida</taxon>
        <taxon>eudicotyledons</taxon>
        <taxon>Gunneridae</taxon>
        <taxon>Pentapetalae</taxon>
        <taxon>rosids</taxon>
        <taxon>malvids</taxon>
        <taxon>Myrtales</taxon>
        <taxon>Lythraceae</taxon>
        <taxon>Punica</taxon>
    </lineage>
</organism>
<evidence type="ECO:0000313" key="2">
    <source>
        <dbReference type="EMBL" id="PKI53633.1"/>
    </source>
</evidence>
<reference evidence="1" key="2">
    <citation type="submission" date="2017-06" db="EMBL/GenBank/DDBJ databases">
        <title>The pomegranate genome and the genomics of punicalagin biosynthesis.</title>
        <authorList>
            <person name="Xu C."/>
        </authorList>
    </citation>
    <scope>NUCLEOTIDE SEQUENCE [LARGE SCALE GENOMIC DNA]</scope>
    <source>
        <tissue evidence="1">Fresh leaf</tissue>
    </source>
</reference>
<reference evidence="3" key="1">
    <citation type="journal article" date="2017" name="Plant J.">
        <title>The pomegranate (Punica granatum L.) genome and the genomics of punicalagin biosynthesis.</title>
        <authorList>
            <person name="Qin G."/>
            <person name="Xu C."/>
            <person name="Ming R."/>
            <person name="Tang H."/>
            <person name="Guyot R."/>
            <person name="Kramer E.M."/>
            <person name="Hu Y."/>
            <person name="Yi X."/>
            <person name="Qi Y."/>
            <person name="Xu X."/>
            <person name="Gao Z."/>
            <person name="Pan H."/>
            <person name="Jian J."/>
            <person name="Tian Y."/>
            <person name="Yue Z."/>
            <person name="Xu Y."/>
        </authorList>
    </citation>
    <scope>NUCLEOTIDE SEQUENCE [LARGE SCALE GENOMIC DNA]</scope>
    <source>
        <strain evidence="3">cv. Dabenzi</strain>
    </source>
</reference>
<evidence type="ECO:0000313" key="1">
    <source>
        <dbReference type="EMBL" id="OWM83925.1"/>
    </source>
</evidence>
<accession>A0A218XFC8</accession>
<gene>
    <name evidence="1" type="ORF">CDL15_Pgr004356</name>
    <name evidence="2" type="ORF">CRG98_025966</name>
</gene>
<name>A0A218XFC8_PUNGR</name>
<dbReference type="Proteomes" id="UP000197138">
    <property type="component" value="Unassembled WGS sequence"/>
</dbReference>
<dbReference type="STRING" id="22663.A0A218XFC8"/>